<dbReference type="PANTHER" id="PTHR43833">
    <property type="entry name" value="POTASSIUM CHANNEL PROTEIN 2-RELATED-RELATED"/>
    <property type="match status" value="1"/>
</dbReference>
<name>A0A095X2H9_9FIRM</name>
<dbReference type="SUPFAM" id="SSF116726">
    <property type="entry name" value="TrkA C-terminal domain-like"/>
    <property type="match status" value="2"/>
</dbReference>
<dbReference type="Pfam" id="PF02254">
    <property type="entry name" value="TrkA_N"/>
    <property type="match status" value="2"/>
</dbReference>
<keyword evidence="6" id="KW-0406">Ion transport</keyword>
<dbReference type="NCBIfam" id="NF007039">
    <property type="entry name" value="PRK09496.3-2"/>
    <property type="match status" value="1"/>
</dbReference>
<feature type="domain" description="RCK C-terminal" evidence="8">
    <location>
        <begin position="140"/>
        <end position="224"/>
    </location>
</feature>
<evidence type="ECO:0000256" key="6">
    <source>
        <dbReference type="ARBA" id="ARBA00023065"/>
    </source>
</evidence>
<evidence type="ECO:0000259" key="7">
    <source>
        <dbReference type="PROSITE" id="PS51201"/>
    </source>
</evidence>
<dbReference type="GO" id="GO:0005886">
    <property type="term" value="C:plasma membrane"/>
    <property type="evidence" value="ECO:0007669"/>
    <property type="project" value="InterPro"/>
</dbReference>
<evidence type="ECO:0000313" key="10">
    <source>
        <dbReference type="Proteomes" id="UP000029579"/>
    </source>
</evidence>
<feature type="domain" description="RCK N-terminal" evidence="7">
    <location>
        <begin position="229"/>
        <end position="348"/>
    </location>
</feature>
<dbReference type="EMBL" id="JRMW01000035">
    <property type="protein sequence ID" value="KGF03921.1"/>
    <property type="molecule type" value="Genomic_DNA"/>
</dbReference>
<feature type="domain" description="RCK C-terminal" evidence="8">
    <location>
        <begin position="372"/>
        <end position="453"/>
    </location>
</feature>
<evidence type="ECO:0000256" key="4">
    <source>
        <dbReference type="ARBA" id="ARBA00022958"/>
    </source>
</evidence>
<sequence length="453" mass="49956">MKIIILGAGKVGSFVTKDLSNEGHDIVVIDRNKEVLEELLATNDVMGLVGDGRDVEALVEAGAKDCDLFIAISQSDDVNLIASTFAKNLGAKNIIIRLREPRYVKHRRFIGEVTDAMSIVNPEYIAAKDLQRSLKYSHALNVESFFKDRAIMMELVIDEGSDLDGRKLSDLRTYSENYHTLIGIINSDGDVNIPHGDDILKAGDKIYVIGAKEAVDSFYRHEQKGAYDIENILVIGAGNISKYLVGLLVDRGFKVTVVEIDRKKAEDISEMHEAAVVINADGTSPEVLEELRLNHFDALLALTGIDEENILISLLAQKSGLEKVIAKVNRTKLLKMTGILDNDTTFAPKMAASDVINRLVRSKVNARGKSISSLYRLEEGEVEVIEFKAIDHSRILDRPLKNLSIRDDSLVLAIDHGQVEIEIPNGSSKINLGDSVLVATTNHSFKVLDDILE</sequence>
<dbReference type="InterPro" id="IPR036291">
    <property type="entry name" value="NAD(P)-bd_dom_sf"/>
</dbReference>
<reference evidence="9 10" key="1">
    <citation type="submission" date="2014-07" db="EMBL/GenBank/DDBJ databases">
        <authorList>
            <person name="McCorrison J."/>
            <person name="Sanka R."/>
            <person name="Torralba M."/>
            <person name="Gillis M."/>
            <person name="Haft D.H."/>
            <person name="Methe B."/>
            <person name="Sutton G."/>
            <person name="Nelson K.E."/>
        </authorList>
    </citation>
    <scope>NUCLEOTIDE SEQUENCE [LARGE SCALE GENOMIC DNA]</scope>
    <source>
        <strain evidence="9 10">S7-1-13</strain>
    </source>
</reference>
<evidence type="ECO:0000256" key="3">
    <source>
        <dbReference type="ARBA" id="ARBA00022538"/>
    </source>
</evidence>
<evidence type="ECO:0000256" key="2">
    <source>
        <dbReference type="ARBA" id="ARBA00022448"/>
    </source>
</evidence>
<dbReference type="InterPro" id="IPR003148">
    <property type="entry name" value="RCK_N"/>
</dbReference>
<organism evidence="9 10">
    <name type="scientific">Anaerococcus lactolyticus S7-1-13</name>
    <dbReference type="NCBI Taxonomy" id="1284686"/>
    <lineage>
        <taxon>Bacteria</taxon>
        <taxon>Bacillati</taxon>
        <taxon>Bacillota</taxon>
        <taxon>Tissierellia</taxon>
        <taxon>Tissierellales</taxon>
        <taxon>Peptoniphilaceae</taxon>
        <taxon>Anaerococcus</taxon>
    </lineage>
</organism>
<evidence type="ECO:0000256" key="1">
    <source>
        <dbReference type="ARBA" id="ARBA00017378"/>
    </source>
</evidence>
<keyword evidence="5" id="KW-0520">NAD</keyword>
<dbReference type="PANTHER" id="PTHR43833:SF5">
    <property type="entry name" value="TRK SYSTEM POTASSIUM UPTAKE PROTEIN TRKA"/>
    <property type="match status" value="1"/>
</dbReference>
<dbReference type="eggNOG" id="COG0569">
    <property type="taxonomic scope" value="Bacteria"/>
</dbReference>
<keyword evidence="4" id="KW-0630">Potassium</keyword>
<accession>A0A095X2H9</accession>
<dbReference type="NCBIfam" id="NF007033">
    <property type="entry name" value="PRK09496.1-5"/>
    <property type="match status" value="1"/>
</dbReference>
<keyword evidence="2" id="KW-0813">Transport</keyword>
<dbReference type="InterPro" id="IPR006037">
    <property type="entry name" value="RCK_C"/>
</dbReference>
<dbReference type="RefSeq" id="WP_037327827.1">
    <property type="nucleotide sequence ID" value="NZ_JRMW01000035.1"/>
</dbReference>
<dbReference type="PRINTS" id="PR00335">
    <property type="entry name" value="KUPTAKETRKA"/>
</dbReference>
<evidence type="ECO:0000256" key="5">
    <source>
        <dbReference type="ARBA" id="ARBA00023027"/>
    </source>
</evidence>
<dbReference type="SUPFAM" id="SSF51735">
    <property type="entry name" value="NAD(P)-binding Rossmann-fold domains"/>
    <property type="match status" value="2"/>
</dbReference>
<dbReference type="Pfam" id="PF02080">
    <property type="entry name" value="TrkA_C"/>
    <property type="match status" value="1"/>
</dbReference>
<dbReference type="Gene3D" id="3.40.50.720">
    <property type="entry name" value="NAD(P)-binding Rossmann-like Domain"/>
    <property type="match status" value="2"/>
</dbReference>
<keyword evidence="3" id="KW-0633">Potassium transport</keyword>
<dbReference type="PROSITE" id="PS51201">
    <property type="entry name" value="RCK_N"/>
    <property type="match status" value="2"/>
</dbReference>
<dbReference type="InterPro" id="IPR006036">
    <property type="entry name" value="K_uptake_TrkA"/>
</dbReference>
<dbReference type="GO" id="GO:0015079">
    <property type="term" value="F:potassium ion transmembrane transporter activity"/>
    <property type="evidence" value="ECO:0007669"/>
    <property type="project" value="InterPro"/>
</dbReference>
<dbReference type="Proteomes" id="UP000029579">
    <property type="component" value="Unassembled WGS sequence"/>
</dbReference>
<dbReference type="OrthoDB" id="9775180at2"/>
<dbReference type="InterPro" id="IPR036721">
    <property type="entry name" value="RCK_C_sf"/>
</dbReference>
<feature type="domain" description="RCK N-terminal" evidence="7">
    <location>
        <begin position="1"/>
        <end position="118"/>
    </location>
</feature>
<gene>
    <name evidence="9" type="ORF">HMPREF1630_05635</name>
</gene>
<dbReference type="Gene3D" id="3.30.70.1450">
    <property type="entry name" value="Regulator of K+ conductance, C-terminal domain"/>
    <property type="match status" value="2"/>
</dbReference>
<dbReference type="PROSITE" id="PS51202">
    <property type="entry name" value="RCK_C"/>
    <property type="match status" value="2"/>
</dbReference>
<evidence type="ECO:0000313" key="9">
    <source>
        <dbReference type="EMBL" id="KGF03921.1"/>
    </source>
</evidence>
<dbReference type="AlphaFoldDB" id="A0A095X2H9"/>
<protein>
    <recommendedName>
        <fullName evidence="1">Trk system potassium uptake protein TrkA</fullName>
    </recommendedName>
</protein>
<comment type="caution">
    <text evidence="9">The sequence shown here is derived from an EMBL/GenBank/DDBJ whole genome shotgun (WGS) entry which is preliminary data.</text>
</comment>
<dbReference type="InterPro" id="IPR050721">
    <property type="entry name" value="Trk_Ktr_HKT_K-transport"/>
</dbReference>
<proteinExistence type="predicted"/>
<evidence type="ECO:0000259" key="8">
    <source>
        <dbReference type="PROSITE" id="PS51202"/>
    </source>
</evidence>